<evidence type="ECO:0000313" key="7">
    <source>
        <dbReference type="EMBL" id="GAA4397417.1"/>
    </source>
</evidence>
<dbReference type="Gene3D" id="2.60.40.10">
    <property type="entry name" value="Immunoglobulins"/>
    <property type="match status" value="1"/>
</dbReference>
<dbReference type="Gene3D" id="3.20.20.80">
    <property type="entry name" value="Glycosidases"/>
    <property type="match status" value="1"/>
</dbReference>
<dbReference type="SUPFAM" id="SSF51445">
    <property type="entry name" value="(Trans)glycosidases"/>
    <property type="match status" value="1"/>
</dbReference>
<dbReference type="RefSeq" id="WP_344997898.1">
    <property type="nucleotide sequence ID" value="NZ_BAABFR010000055.1"/>
</dbReference>
<evidence type="ECO:0000256" key="1">
    <source>
        <dbReference type="ARBA" id="ARBA00000829"/>
    </source>
</evidence>
<dbReference type="InterPro" id="IPR036156">
    <property type="entry name" value="Beta-gal/glucu_dom_sf"/>
</dbReference>
<evidence type="ECO:0000313" key="8">
    <source>
        <dbReference type="Proteomes" id="UP001500635"/>
    </source>
</evidence>
<dbReference type="SUPFAM" id="SSF49785">
    <property type="entry name" value="Galactose-binding domain-like"/>
    <property type="match status" value="1"/>
</dbReference>
<sequence>MTARLGEWRLLRTEPDEAAAPDELAGRWADALPVDAPSPVGAVVGPGVDVDAYDWWMRARVTATGAARVTLHGVTAPGVVYLDGEFAADVESTFLPVHLDLDGGEHEVVLRFPSLRRWLRTRRPRGRWRSTLVPDQGLRWLRTTLIGRAPVYGAGALPAPVGVWRPVTVDAGPRVDGLRIDPDPATGGIRVRGAVVGGADVRIAVVGPDGTEVADPVTVPAAGGIDATAVVPDPRPWWPRGYGAQPLYRVRVEVDGVVAAERRVGFRTVAADRCSDGFQLRVNGIDVFARGVTWVPPDPVALTVDASVLRAHLATFAAAGATMVRVVGGLVYEQPEFYELCAELGLLVWQDVMQATFDPPAETGALMCRELDQLLGRLSGNPAFAVVSGGSETEQQPEMLGVDAAGREMPLLRTELTAVVAAHGGPAYVTSTPSSPGGRLAIAPDVGVAHWFGVGGYLRPLADVRTAGVRFAAESLAFAVPPRPAALDRHFASAAQAGHHPAWKAGVPRDRTAAWDFEDVRDFYVREVFGVDPAAVRRADPERYLQLGRLAVAEAMGTCFAFWRRDPRCGGALVLAAKDLVPGAGWGLLDSDGDPKLPLAVLRRVWAPVAVTVVDDGLAGLRIDVHNDASLPLRGTLELVATDDLGNRTVTGATELEVVAHGAAGFHDEQLTGRFTDLAHAYRFGPRVAGAVDVRLLSDDGDVLARDALVLAPVRGRSNLSATAVQTDSGWELELSAGIPLRYVCIEADGWRPSDDCFALAAGVPYRVTLAPDGGADRPPRGSVTSVDAVERAPITVAG</sequence>
<dbReference type="EC" id="3.2.1.25" evidence="3"/>
<evidence type="ECO:0000256" key="4">
    <source>
        <dbReference type="ARBA" id="ARBA00022801"/>
    </source>
</evidence>
<dbReference type="InterPro" id="IPR008979">
    <property type="entry name" value="Galactose-bd-like_sf"/>
</dbReference>
<dbReference type="EMBL" id="BAABFR010000055">
    <property type="protein sequence ID" value="GAA4397417.1"/>
    <property type="molecule type" value="Genomic_DNA"/>
</dbReference>
<dbReference type="Pfam" id="PF00703">
    <property type="entry name" value="Glyco_hydro_2"/>
    <property type="match status" value="1"/>
</dbReference>
<evidence type="ECO:0000259" key="6">
    <source>
        <dbReference type="Pfam" id="PF00703"/>
    </source>
</evidence>
<dbReference type="SUPFAM" id="SSF49303">
    <property type="entry name" value="beta-Galactosidase/glucuronidase domain"/>
    <property type="match status" value="2"/>
</dbReference>
<protein>
    <recommendedName>
        <fullName evidence="3">beta-mannosidase</fullName>
        <ecNumber evidence="3">3.2.1.25</ecNumber>
    </recommendedName>
</protein>
<dbReference type="PANTHER" id="PTHR43730:SF1">
    <property type="entry name" value="BETA-MANNOSIDASE"/>
    <property type="match status" value="1"/>
</dbReference>
<proteinExistence type="inferred from homology"/>
<accession>A0ABP8JWZ9</accession>
<dbReference type="GO" id="GO:0016787">
    <property type="term" value="F:hydrolase activity"/>
    <property type="evidence" value="ECO:0007669"/>
    <property type="project" value="UniProtKB-KW"/>
</dbReference>
<keyword evidence="4 7" id="KW-0378">Hydrolase</keyword>
<feature type="domain" description="Glycoside hydrolase family 2 immunoglobulin-like beta-sandwich" evidence="6">
    <location>
        <begin position="211"/>
        <end position="267"/>
    </location>
</feature>
<keyword evidence="5" id="KW-0326">Glycosidase</keyword>
<dbReference type="PANTHER" id="PTHR43730">
    <property type="entry name" value="BETA-MANNOSIDASE"/>
    <property type="match status" value="1"/>
</dbReference>
<dbReference type="InterPro" id="IPR006102">
    <property type="entry name" value="Ig-like_GH2"/>
</dbReference>
<reference evidence="8" key="1">
    <citation type="journal article" date="2019" name="Int. J. Syst. Evol. Microbiol.">
        <title>The Global Catalogue of Microorganisms (GCM) 10K type strain sequencing project: providing services to taxonomists for standard genome sequencing and annotation.</title>
        <authorList>
            <consortium name="The Broad Institute Genomics Platform"/>
            <consortium name="The Broad Institute Genome Sequencing Center for Infectious Disease"/>
            <person name="Wu L."/>
            <person name="Ma J."/>
        </authorList>
    </citation>
    <scope>NUCLEOTIDE SEQUENCE [LARGE SCALE GENOMIC DNA]</scope>
    <source>
        <strain evidence="8">JCM 17688</strain>
    </source>
</reference>
<gene>
    <name evidence="7" type="ORF">GCM10023147_32750</name>
</gene>
<evidence type="ECO:0000256" key="2">
    <source>
        <dbReference type="ARBA" id="ARBA00007401"/>
    </source>
</evidence>
<organism evidence="7 8">
    <name type="scientific">Tsukamurella soli</name>
    <dbReference type="NCBI Taxonomy" id="644556"/>
    <lineage>
        <taxon>Bacteria</taxon>
        <taxon>Bacillati</taxon>
        <taxon>Actinomycetota</taxon>
        <taxon>Actinomycetes</taxon>
        <taxon>Mycobacteriales</taxon>
        <taxon>Tsukamurellaceae</taxon>
        <taxon>Tsukamurella</taxon>
    </lineage>
</organism>
<dbReference type="Proteomes" id="UP001500635">
    <property type="component" value="Unassembled WGS sequence"/>
</dbReference>
<comment type="caution">
    <text evidence="7">The sequence shown here is derived from an EMBL/GenBank/DDBJ whole genome shotgun (WGS) entry which is preliminary data.</text>
</comment>
<evidence type="ECO:0000256" key="5">
    <source>
        <dbReference type="ARBA" id="ARBA00023295"/>
    </source>
</evidence>
<dbReference type="InterPro" id="IPR013783">
    <property type="entry name" value="Ig-like_fold"/>
</dbReference>
<evidence type="ECO:0000256" key="3">
    <source>
        <dbReference type="ARBA" id="ARBA00012754"/>
    </source>
</evidence>
<comment type="similarity">
    <text evidence="2">Belongs to the glycosyl hydrolase 2 family.</text>
</comment>
<dbReference type="InterPro" id="IPR050887">
    <property type="entry name" value="Beta-mannosidase_GH2"/>
</dbReference>
<keyword evidence="8" id="KW-1185">Reference proteome</keyword>
<comment type="catalytic activity">
    <reaction evidence="1">
        <text>Hydrolysis of terminal, non-reducing beta-D-mannose residues in beta-D-mannosides.</text>
        <dbReference type="EC" id="3.2.1.25"/>
    </reaction>
</comment>
<dbReference type="InterPro" id="IPR017853">
    <property type="entry name" value="GH"/>
</dbReference>
<name>A0ABP8JWZ9_9ACTN</name>